<dbReference type="EMBL" id="CP001327">
    <property type="protein sequence ID" value="ACO64223.1"/>
    <property type="molecule type" value="Genomic_DNA"/>
</dbReference>
<dbReference type="InterPro" id="IPR023171">
    <property type="entry name" value="Na/H_antiporter_dom_sf"/>
</dbReference>
<dbReference type="InterPro" id="IPR004670">
    <property type="entry name" value="NhaA"/>
</dbReference>
<comment type="subcellular location">
    <subcellularLocation>
        <location evidence="1">Cell inner membrane</location>
        <topology evidence="1">Multi-pass membrane protein</topology>
    </subcellularLocation>
</comment>
<dbReference type="Proteomes" id="UP000002009">
    <property type="component" value="Chromosome 6"/>
</dbReference>
<reference evidence="7 8" key="1">
    <citation type="journal article" date="2009" name="Science">
        <title>Green evolution and dynamic adaptations revealed by genomes of the marine picoeukaryotes Micromonas.</title>
        <authorList>
            <person name="Worden A.Z."/>
            <person name="Lee J.H."/>
            <person name="Mock T."/>
            <person name="Rouze P."/>
            <person name="Simmons M.P."/>
            <person name="Aerts A.L."/>
            <person name="Allen A.E."/>
            <person name="Cuvelier M.L."/>
            <person name="Derelle E."/>
            <person name="Everett M.V."/>
            <person name="Foulon E."/>
            <person name="Grimwood J."/>
            <person name="Gundlach H."/>
            <person name="Henrissat B."/>
            <person name="Napoli C."/>
            <person name="McDonald S.M."/>
            <person name="Parker M.S."/>
            <person name="Rombauts S."/>
            <person name="Salamov A."/>
            <person name="Von Dassow P."/>
            <person name="Badger J.H."/>
            <person name="Coutinho P.M."/>
            <person name="Demir E."/>
            <person name="Dubchak I."/>
            <person name="Gentemann C."/>
            <person name="Eikrem W."/>
            <person name="Gready J.E."/>
            <person name="John U."/>
            <person name="Lanier W."/>
            <person name="Lindquist E.A."/>
            <person name="Lucas S."/>
            <person name="Mayer K.F."/>
            <person name="Moreau H."/>
            <person name="Not F."/>
            <person name="Otillar R."/>
            <person name="Panaud O."/>
            <person name="Pangilinan J."/>
            <person name="Paulsen I."/>
            <person name="Piegu B."/>
            <person name="Poliakov A."/>
            <person name="Robbens S."/>
            <person name="Schmutz J."/>
            <person name="Toulza E."/>
            <person name="Wyss T."/>
            <person name="Zelensky A."/>
            <person name="Zhou K."/>
            <person name="Armbrust E.V."/>
            <person name="Bhattacharya D."/>
            <person name="Goodenough U.W."/>
            <person name="Van de Peer Y."/>
            <person name="Grigoriev I.V."/>
        </authorList>
    </citation>
    <scope>NUCLEOTIDE SEQUENCE [LARGE SCALE GENOMIC DNA]</scope>
    <source>
        <strain evidence="8">RCC299 / NOUM17</strain>
    </source>
</reference>
<feature type="transmembrane region" description="Helical" evidence="6">
    <location>
        <begin position="464"/>
        <end position="485"/>
    </location>
</feature>
<evidence type="ECO:0000313" key="8">
    <source>
        <dbReference type="Proteomes" id="UP000002009"/>
    </source>
</evidence>
<dbReference type="AlphaFoldDB" id="C1E8V8"/>
<keyword evidence="8" id="KW-1185">Reference proteome</keyword>
<feature type="transmembrane region" description="Helical" evidence="6">
    <location>
        <begin position="434"/>
        <end position="452"/>
    </location>
</feature>
<dbReference type="GO" id="GO:0005886">
    <property type="term" value="C:plasma membrane"/>
    <property type="evidence" value="ECO:0007669"/>
    <property type="project" value="UniProtKB-SubCell"/>
</dbReference>
<dbReference type="HAMAP" id="MF_01844">
    <property type="entry name" value="NhaA"/>
    <property type="match status" value="1"/>
</dbReference>
<dbReference type="InParanoid" id="C1E8V8"/>
<dbReference type="OMA" id="HGFGIPM"/>
<evidence type="ECO:0000256" key="6">
    <source>
        <dbReference type="SAM" id="Phobius"/>
    </source>
</evidence>
<feature type="transmembrane region" description="Helical" evidence="6">
    <location>
        <begin position="106"/>
        <end position="124"/>
    </location>
</feature>
<dbReference type="eggNOG" id="ENOG502RXDF">
    <property type="taxonomic scope" value="Eukaryota"/>
</dbReference>
<dbReference type="RefSeq" id="XP_002502965.1">
    <property type="nucleotide sequence ID" value="XM_002502919.1"/>
</dbReference>
<dbReference type="GO" id="GO:0015385">
    <property type="term" value="F:sodium:proton antiporter activity"/>
    <property type="evidence" value="ECO:0007669"/>
    <property type="project" value="TreeGrafter"/>
</dbReference>
<feature type="transmembrane region" description="Helical" evidence="6">
    <location>
        <begin position="144"/>
        <end position="165"/>
    </location>
</feature>
<feature type="transmembrane region" description="Helical" evidence="6">
    <location>
        <begin position="213"/>
        <end position="236"/>
    </location>
</feature>
<dbReference type="STRING" id="296587.C1E8V8"/>
<dbReference type="Pfam" id="PF06965">
    <property type="entry name" value="Na_H_antiport_1"/>
    <property type="match status" value="1"/>
</dbReference>
<feature type="transmembrane region" description="Helical" evidence="6">
    <location>
        <begin position="243"/>
        <end position="265"/>
    </location>
</feature>
<proteinExistence type="inferred from homology"/>
<dbReference type="GO" id="GO:0006885">
    <property type="term" value="P:regulation of pH"/>
    <property type="evidence" value="ECO:0007669"/>
    <property type="project" value="InterPro"/>
</dbReference>
<accession>C1E8V8</accession>
<keyword evidence="3 6" id="KW-0812">Transmembrane</keyword>
<organism evidence="7 8">
    <name type="scientific">Micromonas commoda (strain RCC299 / NOUM17 / CCMP2709)</name>
    <name type="common">Picoplanktonic green alga</name>
    <dbReference type="NCBI Taxonomy" id="296587"/>
    <lineage>
        <taxon>Eukaryota</taxon>
        <taxon>Viridiplantae</taxon>
        <taxon>Chlorophyta</taxon>
        <taxon>Mamiellophyceae</taxon>
        <taxon>Mamiellales</taxon>
        <taxon>Mamiellaceae</taxon>
        <taxon>Micromonas</taxon>
    </lineage>
</organism>
<dbReference type="Gene3D" id="1.20.1530.10">
    <property type="entry name" value="Na+/H+ antiporter like domain"/>
    <property type="match status" value="1"/>
</dbReference>
<sequence>MASMMISGLAGARVGPAAVSRKSSVRARAGQSIRMKSFPARRAVELATVASLVAPGGAQSGANLRYASISSAAGKSPRVESIAFNDPTPAPWYAREFDVHIALDKGLGSIMLLGATALSLYLANSGYAHDFIHFWEHFHFGPKAIGLFLNAHEWVNEGLMAIFFFNVGLEIKREFAFGSLSDIKAALLPCFGALGGMIAPMGIYLALNMVNGGITAGWAIPMATDIAFAMGVYNFFKNRMPPAVAAFLLTLATVDDLGAIAVIAVCFAKGIVPAYLAASAAITGALFVACKKKVTSMAVYGGLGVALWYALLKGGINADIAGVVAALAVPAAAPAPPGSHAHGMEEGMEPTLLDDLIHSLHPISSLLIMPCFALANCAVPVDASALGGVVGTPVGRGIMAGLLLGKPLGIFALCYGAVKMGICSFPKGMNGKHLVTVGMLAGIGFTMSLFLIEQALVGMPAAAVSAKLAILCSSGIAAVIGGFAMTRFPVYFCEIVCDEDEGCRPELYEEQVFKAENDCDEVACTPKFLTEGEEESA</sequence>
<keyword evidence="5 6" id="KW-0472">Membrane</keyword>
<dbReference type="OrthoDB" id="496974at2759"/>
<evidence type="ECO:0000256" key="4">
    <source>
        <dbReference type="ARBA" id="ARBA00022989"/>
    </source>
</evidence>
<evidence type="ECO:0000256" key="3">
    <source>
        <dbReference type="ARBA" id="ARBA00022692"/>
    </source>
</evidence>
<feature type="transmembrane region" description="Helical" evidence="6">
    <location>
        <begin position="186"/>
        <end position="207"/>
    </location>
</feature>
<dbReference type="KEGG" id="mis:MICPUN_59508"/>
<feature type="transmembrane region" description="Helical" evidence="6">
    <location>
        <begin position="398"/>
        <end position="422"/>
    </location>
</feature>
<feature type="transmembrane region" description="Helical" evidence="6">
    <location>
        <begin position="271"/>
        <end position="290"/>
    </location>
</feature>
<dbReference type="GeneID" id="8244606"/>
<keyword evidence="2" id="KW-1003">Cell membrane</keyword>
<protein>
    <submittedName>
        <fullName evidence="7">NhaA Na+:H+ antiporter family</fullName>
    </submittedName>
</protein>
<evidence type="ECO:0000256" key="2">
    <source>
        <dbReference type="ARBA" id="ARBA00022475"/>
    </source>
</evidence>
<evidence type="ECO:0000256" key="1">
    <source>
        <dbReference type="ARBA" id="ARBA00004429"/>
    </source>
</evidence>
<name>C1E8V8_MICCC</name>
<evidence type="ECO:0000256" key="5">
    <source>
        <dbReference type="ARBA" id="ARBA00023136"/>
    </source>
</evidence>
<gene>
    <name evidence="7" type="ORF">MICPUN_59508</name>
</gene>
<dbReference type="PANTHER" id="PTHR30341:SF0">
    <property type="entry name" value="NA(+)_H(+) ANTIPORTER NHAA"/>
    <property type="match status" value="1"/>
</dbReference>
<dbReference type="PANTHER" id="PTHR30341">
    <property type="entry name" value="SODIUM ION/PROTON ANTIPORTER NHAA-RELATED"/>
    <property type="match status" value="1"/>
</dbReference>
<dbReference type="NCBIfam" id="TIGR00773">
    <property type="entry name" value="NhaA"/>
    <property type="match status" value="1"/>
</dbReference>
<evidence type="ECO:0000313" key="7">
    <source>
        <dbReference type="EMBL" id="ACO64223.1"/>
    </source>
</evidence>
<keyword evidence="4 6" id="KW-1133">Transmembrane helix</keyword>